<proteinExistence type="predicted"/>
<dbReference type="EMBL" id="HBUF01401578">
    <property type="protein sequence ID" value="CAG6737035.1"/>
    <property type="molecule type" value="Transcribed_RNA"/>
</dbReference>
<accession>A0A8D8YY13</accession>
<dbReference type="AlphaFoldDB" id="A0A8D8YY13"/>
<name>A0A8D8YY13_9HEMI</name>
<organism evidence="1">
    <name type="scientific">Cacopsylla melanoneura</name>
    <dbReference type="NCBI Taxonomy" id="428564"/>
    <lineage>
        <taxon>Eukaryota</taxon>
        <taxon>Metazoa</taxon>
        <taxon>Ecdysozoa</taxon>
        <taxon>Arthropoda</taxon>
        <taxon>Hexapoda</taxon>
        <taxon>Insecta</taxon>
        <taxon>Pterygota</taxon>
        <taxon>Neoptera</taxon>
        <taxon>Paraneoptera</taxon>
        <taxon>Hemiptera</taxon>
        <taxon>Sternorrhyncha</taxon>
        <taxon>Psylloidea</taxon>
        <taxon>Psyllidae</taxon>
        <taxon>Psyllinae</taxon>
        <taxon>Cacopsylla</taxon>
    </lineage>
</organism>
<evidence type="ECO:0000313" key="1">
    <source>
        <dbReference type="EMBL" id="CAG6737035.1"/>
    </source>
</evidence>
<reference evidence="1" key="1">
    <citation type="submission" date="2021-05" db="EMBL/GenBank/DDBJ databases">
        <authorList>
            <person name="Alioto T."/>
            <person name="Alioto T."/>
            <person name="Gomez Garrido J."/>
        </authorList>
    </citation>
    <scope>NUCLEOTIDE SEQUENCE</scope>
</reference>
<sequence length="107" mass="12529">MKEAVEEYGNQTMKHLDQIEHVLDQLINIQHHKYNKKISYLLKIRFGTCCHFQIRGLVWAKWPTVPTILSQDGTSHRYKHCVPNGPRLSIPSDTQLIIHNMDYVVYG</sequence>
<protein>
    <submittedName>
        <fullName evidence="1">Uncharacterized protein</fullName>
    </submittedName>
</protein>